<accession>A0A0R2RHS6</accession>
<dbReference type="PANTHER" id="PTHR42832:SF3">
    <property type="entry name" value="L-GLUTAMINE--4-(METHYLSULFANYL)-2-OXOBUTANOATE AMINOTRANSFERASE"/>
    <property type="match status" value="1"/>
</dbReference>
<dbReference type="InterPro" id="IPR004839">
    <property type="entry name" value="Aminotransferase_I/II_large"/>
</dbReference>
<dbReference type="SUPFAM" id="SSF53383">
    <property type="entry name" value="PLP-dependent transferases"/>
    <property type="match status" value="1"/>
</dbReference>
<evidence type="ECO:0000256" key="3">
    <source>
        <dbReference type="ARBA" id="ARBA00022679"/>
    </source>
</evidence>
<dbReference type="PANTHER" id="PTHR42832">
    <property type="entry name" value="AMINO ACID AMINOTRANSFERASE"/>
    <property type="match status" value="1"/>
</dbReference>
<dbReference type="GO" id="GO:0004069">
    <property type="term" value="F:L-aspartate:2-oxoglutarate aminotransferase activity"/>
    <property type="evidence" value="ECO:0007669"/>
    <property type="project" value="UniProtKB-EC"/>
</dbReference>
<comment type="caution">
    <text evidence="5">The sequence shown here is derived from an EMBL/GenBank/DDBJ whole genome shotgun (WGS) entry which is preliminary data.</text>
</comment>
<keyword evidence="3 5" id="KW-0808">Transferase</keyword>
<dbReference type="Gene3D" id="3.40.640.10">
    <property type="entry name" value="Type I PLP-dependent aspartate aminotransferase-like (Major domain)"/>
    <property type="match status" value="1"/>
</dbReference>
<gene>
    <name evidence="5" type="ORF">ABR82_01655</name>
</gene>
<dbReference type="CDD" id="cd00609">
    <property type="entry name" value="AAT_like"/>
    <property type="match status" value="1"/>
</dbReference>
<dbReference type="InterPro" id="IPR050881">
    <property type="entry name" value="LL-DAP_aminotransferase"/>
</dbReference>
<organism evidence="5 6">
    <name type="scientific">Verrucomicrobia subdivision 6 bacterium BACL9 MAG-120507-bin52</name>
    <dbReference type="NCBI Taxonomy" id="1655590"/>
    <lineage>
        <taxon>Bacteria</taxon>
        <taxon>Pseudomonadati</taxon>
        <taxon>Verrucomicrobiota</taxon>
        <taxon>Verrucomicrobiia</taxon>
        <taxon>Verrucomicrobiales</taxon>
        <taxon>Verrucomicrobia subdivision 6</taxon>
    </lineage>
</organism>
<name>A0A0R2RHS6_9BACT</name>
<dbReference type="Gene3D" id="3.90.1150.10">
    <property type="entry name" value="Aspartate Aminotransferase, domain 1"/>
    <property type="match status" value="1"/>
</dbReference>
<dbReference type="AlphaFoldDB" id="A0A0R2RHS6"/>
<dbReference type="EC" id="2.6.1.1" evidence="5"/>
<dbReference type="Pfam" id="PF00155">
    <property type="entry name" value="Aminotran_1_2"/>
    <property type="match status" value="1"/>
</dbReference>
<comment type="cofactor">
    <cofactor evidence="1">
        <name>pyridoxal 5'-phosphate</name>
        <dbReference type="ChEBI" id="CHEBI:597326"/>
    </cofactor>
</comment>
<feature type="domain" description="Aminotransferase class I/classII large" evidence="4">
    <location>
        <begin position="53"/>
        <end position="406"/>
    </location>
</feature>
<keyword evidence="2 5" id="KW-0032">Aminotransferase</keyword>
<dbReference type="EMBL" id="LIBO01000123">
    <property type="protein sequence ID" value="KRO62151.1"/>
    <property type="molecule type" value="Genomic_DNA"/>
</dbReference>
<evidence type="ECO:0000313" key="6">
    <source>
        <dbReference type="Proteomes" id="UP000051269"/>
    </source>
</evidence>
<evidence type="ECO:0000256" key="1">
    <source>
        <dbReference type="ARBA" id="ARBA00001933"/>
    </source>
</evidence>
<dbReference type="GO" id="GO:0030170">
    <property type="term" value="F:pyridoxal phosphate binding"/>
    <property type="evidence" value="ECO:0007669"/>
    <property type="project" value="InterPro"/>
</dbReference>
<dbReference type="InterPro" id="IPR015424">
    <property type="entry name" value="PyrdxlP-dep_Trfase"/>
</dbReference>
<proteinExistence type="predicted"/>
<evidence type="ECO:0000313" key="5">
    <source>
        <dbReference type="EMBL" id="KRO62151.1"/>
    </source>
</evidence>
<sequence>MAQGAYKVSTYLHNLFAQRIGGPGYGLQEAPIYKFERIKRAKRAALAAHPGKELLDFGVGEPDSMADAKVVKALAQEASLSENRGYADNGGPRLRAAAAHYMKEVFGVSLDSETEILHSIGSKAALSILPAALIDPGDVVLMTTPGYPVFGTHAAYYGGVVHSLPLTPENKFLPRLDTIPREILNKAKVLVLNYPNNPTGASATPEFFQQVVDFAKKEEIIVIHDAAYTALIFEGQPLSFLSIPGAKDVGLELHTTSKAFNMTGWRCGFVAGNSLLVKAYADVKDNTDSGQFLAVQNASAVAFENPQITRDTATKYSHRMDRLVKILRGAGFAAEKPAGSFFLYTRAPRSASGAKSQTFPNGESFSKWLIEEQLVSTVPWDEAGAYVRFSVTFAAKDNKDEDRVLADLSARLQPYQFQF</sequence>
<dbReference type="InterPro" id="IPR015421">
    <property type="entry name" value="PyrdxlP-dep_Trfase_major"/>
</dbReference>
<reference evidence="5 6" key="1">
    <citation type="submission" date="2015-10" db="EMBL/GenBank/DDBJ databases">
        <title>Metagenome-Assembled Genomes uncover a global brackish microbiome.</title>
        <authorList>
            <person name="Hugerth L.W."/>
            <person name="Larsson J."/>
            <person name="Alneberg J."/>
            <person name="Lindh M.V."/>
            <person name="Legrand C."/>
            <person name="Pinhassi J."/>
            <person name="Andersson A.F."/>
        </authorList>
    </citation>
    <scope>NUCLEOTIDE SEQUENCE [LARGE SCALE GENOMIC DNA]</scope>
    <source>
        <strain evidence="5">BACL18 MAG-120507-bin52</strain>
    </source>
</reference>
<dbReference type="InterPro" id="IPR015422">
    <property type="entry name" value="PyrdxlP-dep_Trfase_small"/>
</dbReference>
<dbReference type="NCBIfam" id="NF004937">
    <property type="entry name" value="PRK06290.1"/>
    <property type="match status" value="1"/>
</dbReference>
<dbReference type="Proteomes" id="UP000051269">
    <property type="component" value="Unassembled WGS sequence"/>
</dbReference>
<evidence type="ECO:0000256" key="2">
    <source>
        <dbReference type="ARBA" id="ARBA00022576"/>
    </source>
</evidence>
<protein>
    <submittedName>
        <fullName evidence="5">Aspartate aminotransferase</fullName>
        <ecNumber evidence="5">2.6.1.1</ecNumber>
    </submittedName>
</protein>
<evidence type="ECO:0000259" key="4">
    <source>
        <dbReference type="Pfam" id="PF00155"/>
    </source>
</evidence>